<evidence type="ECO:0000256" key="3">
    <source>
        <dbReference type="SAM" id="MobiDB-lite"/>
    </source>
</evidence>
<sequence length="213" mass="24445">MSEKVLSYFDDERNEIDSVGSEDNFEKLEEESDIESIADDLSEESDFDNFNLDKNLPEPNAEEAPNDFLEETKIDSDDDFDIAEDDTNYLQKFTKNISENYLADNHPECIIHNNVEIDSLSSIVRDDDGIIIDKHHQTLPILTKYERARIIGERAKQINNGATPFIEVPPNIIDGYIIAELELAVKKIPFIIQRPLPNGSKEFWKLVDLEIIE</sequence>
<dbReference type="PANTHER" id="PTHR47227:SF5">
    <property type="entry name" value="DNA-DIRECTED RNA POLYMERASES I, II, AND III SUBUNIT RPABC2"/>
    <property type="match status" value="1"/>
</dbReference>
<dbReference type="GO" id="GO:0003899">
    <property type="term" value="F:DNA-directed RNA polymerase activity"/>
    <property type="evidence" value="ECO:0007669"/>
    <property type="project" value="InterPro"/>
</dbReference>
<dbReference type="EMBL" id="MN740006">
    <property type="protein sequence ID" value="QHT83153.1"/>
    <property type="molecule type" value="Genomic_DNA"/>
</dbReference>
<evidence type="ECO:0000256" key="2">
    <source>
        <dbReference type="ARBA" id="ARBA00023163"/>
    </source>
</evidence>
<keyword evidence="1" id="KW-0240">DNA-directed RNA polymerase</keyword>
<organism evidence="4">
    <name type="scientific">viral metagenome</name>
    <dbReference type="NCBI Taxonomy" id="1070528"/>
    <lineage>
        <taxon>unclassified sequences</taxon>
        <taxon>metagenomes</taxon>
        <taxon>organismal metagenomes</taxon>
    </lineage>
</organism>
<proteinExistence type="predicted"/>
<dbReference type="GO" id="GO:0003677">
    <property type="term" value="F:DNA binding"/>
    <property type="evidence" value="ECO:0007669"/>
    <property type="project" value="InterPro"/>
</dbReference>
<keyword evidence="2" id="KW-0804">Transcription</keyword>
<feature type="region of interest" description="Disordered" evidence="3">
    <location>
        <begin position="1"/>
        <end position="63"/>
    </location>
</feature>
<reference evidence="4" key="1">
    <citation type="journal article" date="2020" name="Nature">
        <title>Giant virus diversity and host interactions through global metagenomics.</title>
        <authorList>
            <person name="Schulz F."/>
            <person name="Roux S."/>
            <person name="Paez-Espino D."/>
            <person name="Jungbluth S."/>
            <person name="Walsh D.A."/>
            <person name="Denef V.J."/>
            <person name="McMahon K.D."/>
            <person name="Konstantinidis K.T."/>
            <person name="Eloe-Fadrosh E.A."/>
            <person name="Kyrpides N.C."/>
            <person name="Woyke T."/>
        </authorList>
    </citation>
    <scope>NUCLEOTIDE SEQUENCE</scope>
    <source>
        <strain evidence="4">GVMAG-M-3300023184-167</strain>
    </source>
</reference>
<dbReference type="GO" id="GO:0006366">
    <property type="term" value="P:transcription by RNA polymerase II"/>
    <property type="evidence" value="ECO:0007669"/>
    <property type="project" value="TreeGrafter"/>
</dbReference>
<protein>
    <recommendedName>
        <fullName evidence="5">DNA-directed RNA polymerase</fullName>
    </recommendedName>
</protein>
<evidence type="ECO:0000256" key="1">
    <source>
        <dbReference type="ARBA" id="ARBA00022478"/>
    </source>
</evidence>
<dbReference type="AlphaFoldDB" id="A0A6C0HTC4"/>
<feature type="compositionally biased region" description="Acidic residues" evidence="3">
    <location>
        <begin position="28"/>
        <end position="47"/>
    </location>
</feature>
<dbReference type="GO" id="GO:0005736">
    <property type="term" value="C:RNA polymerase I complex"/>
    <property type="evidence" value="ECO:0007669"/>
    <property type="project" value="TreeGrafter"/>
</dbReference>
<dbReference type="GO" id="GO:0042797">
    <property type="term" value="P:tRNA transcription by RNA polymerase III"/>
    <property type="evidence" value="ECO:0007669"/>
    <property type="project" value="TreeGrafter"/>
</dbReference>
<dbReference type="Gene3D" id="3.90.940.10">
    <property type="match status" value="1"/>
</dbReference>
<accession>A0A6C0HTC4</accession>
<dbReference type="SUPFAM" id="SSF63562">
    <property type="entry name" value="RPB6/omega subunit-like"/>
    <property type="match status" value="1"/>
</dbReference>
<dbReference type="GO" id="GO:0006360">
    <property type="term" value="P:transcription by RNA polymerase I"/>
    <property type="evidence" value="ECO:0007669"/>
    <property type="project" value="TreeGrafter"/>
</dbReference>
<dbReference type="GO" id="GO:0005666">
    <property type="term" value="C:RNA polymerase III complex"/>
    <property type="evidence" value="ECO:0007669"/>
    <property type="project" value="TreeGrafter"/>
</dbReference>
<evidence type="ECO:0000313" key="4">
    <source>
        <dbReference type="EMBL" id="QHT83153.1"/>
    </source>
</evidence>
<name>A0A6C0HTC4_9ZZZZ</name>
<dbReference type="Pfam" id="PF01192">
    <property type="entry name" value="RNA_pol_Rpb6"/>
    <property type="match status" value="1"/>
</dbReference>
<dbReference type="InterPro" id="IPR006110">
    <property type="entry name" value="Pol_omega/Rpo6/RPB6"/>
</dbReference>
<dbReference type="InterPro" id="IPR020708">
    <property type="entry name" value="DNA-dir_RNA_polK_14-18kDa_CS"/>
</dbReference>
<dbReference type="InterPro" id="IPR036161">
    <property type="entry name" value="RPB6/omega-like_sf"/>
</dbReference>
<dbReference type="GO" id="GO:0005665">
    <property type="term" value="C:RNA polymerase II, core complex"/>
    <property type="evidence" value="ECO:0007669"/>
    <property type="project" value="TreeGrafter"/>
</dbReference>
<dbReference type="PANTHER" id="PTHR47227">
    <property type="entry name" value="DNA-DIRECTED RNA POLYMERASE SUBUNIT K"/>
    <property type="match status" value="1"/>
</dbReference>
<dbReference type="PROSITE" id="PS01111">
    <property type="entry name" value="RNA_POL_K_14KD"/>
    <property type="match status" value="1"/>
</dbReference>
<evidence type="ECO:0008006" key="5">
    <source>
        <dbReference type="Google" id="ProtNLM"/>
    </source>
</evidence>